<dbReference type="AlphaFoldDB" id="A0A6B0GQ94"/>
<gene>
    <name evidence="2" type="ORF">GQS65_10065</name>
</gene>
<dbReference type="SUPFAM" id="SSF46689">
    <property type="entry name" value="Homeodomain-like"/>
    <property type="match status" value="1"/>
</dbReference>
<dbReference type="Proteomes" id="UP000451471">
    <property type="component" value="Unassembled WGS sequence"/>
</dbReference>
<keyword evidence="3" id="KW-1185">Reference proteome</keyword>
<name>A0A6B0GQ94_9EURY</name>
<proteinExistence type="predicted"/>
<dbReference type="InterPro" id="IPR009057">
    <property type="entry name" value="Homeodomain-like_sf"/>
</dbReference>
<organism evidence="2 3">
    <name type="scientific">Halomarina oriensis</name>
    <dbReference type="NCBI Taxonomy" id="671145"/>
    <lineage>
        <taxon>Archaea</taxon>
        <taxon>Methanobacteriati</taxon>
        <taxon>Methanobacteriota</taxon>
        <taxon>Stenosarchaea group</taxon>
        <taxon>Halobacteria</taxon>
        <taxon>Halobacteriales</taxon>
        <taxon>Natronomonadaceae</taxon>
        <taxon>Halomarina</taxon>
    </lineage>
</organism>
<dbReference type="OrthoDB" id="383115at2157"/>
<evidence type="ECO:0000256" key="1">
    <source>
        <dbReference type="SAM" id="MobiDB-lite"/>
    </source>
</evidence>
<sequence length="160" mass="17630">MTDDICGAETAKGTPCQNPAGENGRCHIPTHNGRDEDNPSRDPKLTVERQEKIASMLEDSHSIAAACRCNGIGRSTFYEWLQKGDAQEEGIYADFSDRVARARGAGERRIVDELLETAREKGDTRTMLSVLKSRYPDSWDDASSTEDSGTVNIHLSPTDQ</sequence>
<feature type="region of interest" description="Disordered" evidence="1">
    <location>
        <begin position="1"/>
        <end position="44"/>
    </location>
</feature>
<dbReference type="Gene3D" id="1.10.10.60">
    <property type="entry name" value="Homeodomain-like"/>
    <property type="match status" value="1"/>
</dbReference>
<feature type="compositionally biased region" description="Basic and acidic residues" evidence="1">
    <location>
        <begin position="32"/>
        <end position="44"/>
    </location>
</feature>
<dbReference type="EMBL" id="WSZK01000015">
    <property type="protein sequence ID" value="MWG34833.1"/>
    <property type="molecule type" value="Genomic_DNA"/>
</dbReference>
<accession>A0A6B0GQ94</accession>
<reference evidence="2 3" key="1">
    <citation type="submission" date="2019-12" db="EMBL/GenBank/DDBJ databases">
        <title>Halocatena pleomorpha gen. nov. sp. nov., an extremely halophilic archaeon of family Halobacteriaceae isolated from saltpan soil.</title>
        <authorList>
            <person name="Pal Y."/>
            <person name="Verma A."/>
            <person name="Krishnamurthi S."/>
            <person name="Kumar P."/>
        </authorList>
    </citation>
    <scope>NUCLEOTIDE SEQUENCE [LARGE SCALE GENOMIC DNA]</scope>
    <source>
        <strain evidence="2 3">JCM 16495</strain>
    </source>
</reference>
<comment type="caution">
    <text evidence="2">The sequence shown here is derived from an EMBL/GenBank/DDBJ whole genome shotgun (WGS) entry which is preliminary data.</text>
</comment>
<feature type="compositionally biased region" description="Polar residues" evidence="1">
    <location>
        <begin position="145"/>
        <end position="160"/>
    </location>
</feature>
<evidence type="ECO:0000313" key="2">
    <source>
        <dbReference type="EMBL" id="MWG34833.1"/>
    </source>
</evidence>
<feature type="region of interest" description="Disordered" evidence="1">
    <location>
        <begin position="136"/>
        <end position="160"/>
    </location>
</feature>
<dbReference type="RefSeq" id="WP_158204471.1">
    <property type="nucleotide sequence ID" value="NZ_WSZK01000015.1"/>
</dbReference>
<evidence type="ECO:0000313" key="3">
    <source>
        <dbReference type="Proteomes" id="UP000451471"/>
    </source>
</evidence>
<protein>
    <submittedName>
        <fullName evidence="2">Uncharacterized protein</fullName>
    </submittedName>
</protein>